<keyword evidence="2" id="KW-1185">Reference proteome</keyword>
<name>A0A011Q8Y4_ACCRE</name>
<accession>A0A011Q8Y4</accession>
<organism evidence="1 2">
    <name type="scientific">Accumulibacter regalis</name>
    <dbReference type="NCBI Taxonomy" id="522306"/>
    <lineage>
        <taxon>Bacteria</taxon>
        <taxon>Pseudomonadati</taxon>
        <taxon>Pseudomonadota</taxon>
        <taxon>Betaproteobacteria</taxon>
        <taxon>Candidatus Accumulibacter</taxon>
    </lineage>
</organism>
<protein>
    <submittedName>
        <fullName evidence="1">Uncharacterized protein</fullName>
    </submittedName>
</protein>
<reference evidence="1" key="1">
    <citation type="submission" date="2014-02" db="EMBL/GenBank/DDBJ databases">
        <title>Expanding our view of genomic diversity in Candidatus Accumulibacter clades.</title>
        <authorList>
            <person name="Skennerton C.T."/>
            <person name="Barr J.J."/>
            <person name="Slater F.R."/>
            <person name="Bond P.L."/>
            <person name="Tyson G.W."/>
        </authorList>
    </citation>
    <scope>NUCLEOTIDE SEQUENCE [LARGE SCALE GENOMIC DNA]</scope>
</reference>
<dbReference type="AlphaFoldDB" id="A0A011Q8Y4"/>
<evidence type="ECO:0000313" key="1">
    <source>
        <dbReference type="EMBL" id="EXI85605.1"/>
    </source>
</evidence>
<dbReference type="EMBL" id="JEMY01000053">
    <property type="protein sequence ID" value="EXI85605.1"/>
    <property type="molecule type" value="Genomic_DNA"/>
</dbReference>
<comment type="caution">
    <text evidence="1">The sequence shown here is derived from an EMBL/GenBank/DDBJ whole genome shotgun (WGS) entry which is preliminary data.</text>
</comment>
<dbReference type="PATRIC" id="fig|1454004.3.peg.3531"/>
<sequence length="412" mass="45184">MGLAGILAIELARPPCRVGLQRRDACIPRLTLFAGGAGAMRHDQTKALPFQFADNLFGRRQAALLMKFGEQGIEVRVAAGRDGQNEFQWLTTHPNRPDGFQIVQAEQSTIGNQHHPLDRIARQDLLDRRHQRRRLAAVAGEDLVMNRQAFGGLYHTQHDLPHDPAILRQAEASHLVREFRAAFGTDRRQIVEDDRQLLIDQGAQKTGQDLIHRLGAVRQRIHGTQQMLMGDRFAGDFGNACAFQPAQDTQLRFGIAQAVEDHHPQQALGVELAAVAQYPAEGIGEAQFLPQGGEQPGVADRQRRREGYVTGALVKGRLACCAQQAIDQRVGFAGAHRFDPPESSDDPLAGDAAGVAVGLDELDVAPRPRSGDLYEHVATVAARKPIGNSLKEITCHYTTVSVKTLTACFCEH</sequence>
<dbReference type="Proteomes" id="UP000022141">
    <property type="component" value="Unassembled WGS sequence"/>
</dbReference>
<gene>
    <name evidence="1" type="ORF">AW11_03433</name>
</gene>
<proteinExistence type="predicted"/>
<evidence type="ECO:0000313" key="2">
    <source>
        <dbReference type="Proteomes" id="UP000022141"/>
    </source>
</evidence>